<dbReference type="InterPro" id="IPR018490">
    <property type="entry name" value="cNMP-bd_dom_sf"/>
</dbReference>
<proteinExistence type="predicted"/>
<dbReference type="InterPro" id="IPR014710">
    <property type="entry name" value="RmlC-like_jellyroll"/>
</dbReference>
<sequence length="195" mass="22658">MNTEGSINMLIEKLASINPVSPGLSQFLTEKASIGRWPKNRILHTEGSVPKNVWFIASGTVRTSIYNNQKAEFQTSWYWFEGEIVCMFQSFFRQIPCEDLLETIEESVLIEYSYADIMQMFSLFPAEASHLARIITEDYIDRVASFQRDLQRLNAKQRYEKLFEKYPGLFQKTSLKDIASYLIISQESLSRVRRG</sequence>
<dbReference type="EMBL" id="JBEXAC010000002">
    <property type="protein sequence ID" value="MET6999411.1"/>
    <property type="molecule type" value="Genomic_DNA"/>
</dbReference>
<gene>
    <name evidence="1" type="ORF">ABR189_18630</name>
</gene>
<comment type="caution">
    <text evidence="1">The sequence shown here is derived from an EMBL/GenBank/DDBJ whole genome shotgun (WGS) entry which is preliminary data.</text>
</comment>
<keyword evidence="2" id="KW-1185">Reference proteome</keyword>
<dbReference type="RefSeq" id="WP_354661976.1">
    <property type="nucleotide sequence ID" value="NZ_JBEXAC010000002.1"/>
</dbReference>
<organism evidence="1 2">
    <name type="scientific">Chitinophaga defluvii</name>
    <dbReference type="NCBI Taxonomy" id="3163343"/>
    <lineage>
        <taxon>Bacteria</taxon>
        <taxon>Pseudomonadati</taxon>
        <taxon>Bacteroidota</taxon>
        <taxon>Chitinophagia</taxon>
        <taxon>Chitinophagales</taxon>
        <taxon>Chitinophagaceae</taxon>
        <taxon>Chitinophaga</taxon>
    </lineage>
</organism>
<dbReference type="Proteomes" id="UP001549749">
    <property type="component" value="Unassembled WGS sequence"/>
</dbReference>
<dbReference type="Gene3D" id="2.60.120.10">
    <property type="entry name" value="Jelly Rolls"/>
    <property type="match status" value="1"/>
</dbReference>
<name>A0ABV2T8T7_9BACT</name>
<evidence type="ECO:0000313" key="1">
    <source>
        <dbReference type="EMBL" id="MET6999411.1"/>
    </source>
</evidence>
<reference evidence="1 2" key="1">
    <citation type="submission" date="2024-06" db="EMBL/GenBank/DDBJ databases">
        <title>Chitinophaga defluvii sp. nov., isolated from municipal sewage.</title>
        <authorList>
            <person name="Zhang L."/>
        </authorList>
    </citation>
    <scope>NUCLEOTIDE SEQUENCE [LARGE SCALE GENOMIC DNA]</scope>
    <source>
        <strain evidence="1 2">H8</strain>
    </source>
</reference>
<protein>
    <submittedName>
        <fullName evidence="1">Crp/Fnr family transcriptional regulator</fullName>
    </submittedName>
</protein>
<accession>A0ABV2T8T7</accession>
<evidence type="ECO:0000313" key="2">
    <source>
        <dbReference type="Proteomes" id="UP001549749"/>
    </source>
</evidence>
<dbReference type="SUPFAM" id="SSF51206">
    <property type="entry name" value="cAMP-binding domain-like"/>
    <property type="match status" value="1"/>
</dbReference>